<evidence type="ECO:0000256" key="7">
    <source>
        <dbReference type="RuleBase" id="RU361183"/>
    </source>
</evidence>
<dbReference type="GO" id="GO:0006508">
    <property type="term" value="P:proteolysis"/>
    <property type="evidence" value="ECO:0007669"/>
    <property type="project" value="UniProtKB-KW"/>
</dbReference>
<gene>
    <name evidence="9" type="ORF">Pcinc_042806</name>
</gene>
<keyword evidence="1 6" id="KW-0645">Protease</keyword>
<dbReference type="PANTHER" id="PTHR10127:SF780">
    <property type="entry name" value="METALLOENDOPEPTIDASE"/>
    <property type="match status" value="1"/>
</dbReference>
<name>A0AAE1EIG1_PETCI</name>
<dbReference type="EMBL" id="JAWQEG010008355">
    <property type="protein sequence ID" value="KAK3850496.1"/>
    <property type="molecule type" value="Genomic_DNA"/>
</dbReference>
<dbReference type="PANTHER" id="PTHR10127">
    <property type="entry name" value="DISCOIDIN, CUB, EGF, LAMININ , AND ZINC METALLOPROTEASE DOMAIN CONTAINING"/>
    <property type="match status" value="1"/>
</dbReference>
<dbReference type="SUPFAM" id="SSF55486">
    <property type="entry name" value="Metalloproteases ('zincins'), catalytic domain"/>
    <property type="match status" value="1"/>
</dbReference>
<keyword evidence="7" id="KW-0732">Signal</keyword>
<evidence type="ECO:0000256" key="6">
    <source>
        <dbReference type="PROSITE-ProRule" id="PRU01211"/>
    </source>
</evidence>
<dbReference type="AlphaFoldDB" id="A0AAE1EIG1"/>
<dbReference type="Pfam" id="PF01400">
    <property type="entry name" value="Astacin"/>
    <property type="match status" value="1"/>
</dbReference>
<dbReference type="EC" id="3.4.24.-" evidence="7"/>
<sequence length="262" mass="30345">MKLWLFLLALSVVGSFGQEYERGSEEELEAMKKLQRRRWPDRMIPIKFDSNFPQAKRHHVYGAMEALNTLTCVNLVNASESDDRHHILVSNFRPGCFAALGYSKRPGKKSQPLNLNQGCFYGRNKVSYHELLHALGFHHMQVRFERDNFVEVYKDKVNPSQWHNFNKEKGAEGRLAGMGVPYDYNSIMHYPVFAFGINNAQTMKVKKEEFEGDVGVSIIPSRTDLAALNRMYECWDHYLGDDIIDSTPYAKFHGQYFPNPRK</sequence>
<dbReference type="InterPro" id="IPR024079">
    <property type="entry name" value="MetalloPept_cat_dom_sf"/>
</dbReference>
<dbReference type="SMART" id="SM00235">
    <property type="entry name" value="ZnMc"/>
    <property type="match status" value="1"/>
</dbReference>
<keyword evidence="5 6" id="KW-0482">Metalloprotease</keyword>
<evidence type="ECO:0000256" key="5">
    <source>
        <dbReference type="ARBA" id="ARBA00023049"/>
    </source>
</evidence>
<evidence type="ECO:0000256" key="1">
    <source>
        <dbReference type="ARBA" id="ARBA00022670"/>
    </source>
</evidence>
<evidence type="ECO:0000313" key="10">
    <source>
        <dbReference type="Proteomes" id="UP001286313"/>
    </source>
</evidence>
<protein>
    <recommendedName>
        <fullName evidence="7">Metalloendopeptidase</fullName>
        <ecNumber evidence="7">3.4.24.-</ecNumber>
    </recommendedName>
</protein>
<organism evidence="9 10">
    <name type="scientific">Petrolisthes cinctipes</name>
    <name type="common">Flat porcelain crab</name>
    <dbReference type="NCBI Taxonomy" id="88211"/>
    <lineage>
        <taxon>Eukaryota</taxon>
        <taxon>Metazoa</taxon>
        <taxon>Ecdysozoa</taxon>
        <taxon>Arthropoda</taxon>
        <taxon>Crustacea</taxon>
        <taxon>Multicrustacea</taxon>
        <taxon>Malacostraca</taxon>
        <taxon>Eumalacostraca</taxon>
        <taxon>Eucarida</taxon>
        <taxon>Decapoda</taxon>
        <taxon>Pleocyemata</taxon>
        <taxon>Anomura</taxon>
        <taxon>Galatheoidea</taxon>
        <taxon>Porcellanidae</taxon>
        <taxon>Petrolisthes</taxon>
    </lineage>
</organism>
<dbReference type="PROSITE" id="PS51864">
    <property type="entry name" value="ASTACIN"/>
    <property type="match status" value="1"/>
</dbReference>
<keyword evidence="10" id="KW-1185">Reference proteome</keyword>
<feature type="active site" evidence="6">
    <location>
        <position position="130"/>
    </location>
</feature>
<dbReference type="Proteomes" id="UP001286313">
    <property type="component" value="Unassembled WGS sequence"/>
</dbReference>
<dbReference type="GO" id="GO:0004222">
    <property type="term" value="F:metalloendopeptidase activity"/>
    <property type="evidence" value="ECO:0007669"/>
    <property type="project" value="UniProtKB-UniRule"/>
</dbReference>
<evidence type="ECO:0000256" key="2">
    <source>
        <dbReference type="ARBA" id="ARBA00022723"/>
    </source>
</evidence>
<dbReference type="InterPro" id="IPR006026">
    <property type="entry name" value="Peptidase_Metallo"/>
</dbReference>
<feature type="binding site" evidence="6">
    <location>
        <position position="133"/>
    </location>
    <ligand>
        <name>Zn(2+)</name>
        <dbReference type="ChEBI" id="CHEBI:29105"/>
        <note>catalytic</note>
    </ligand>
</feature>
<feature type="domain" description="Peptidase M12A" evidence="8">
    <location>
        <begin position="29"/>
        <end position="235"/>
    </location>
</feature>
<keyword evidence="3 6" id="KW-0378">Hydrolase</keyword>
<keyword evidence="4 6" id="KW-0862">Zinc</keyword>
<comment type="caution">
    <text evidence="6">Lacks conserved residue(s) required for the propagation of feature annotation.</text>
</comment>
<feature type="signal peptide" evidence="7">
    <location>
        <begin position="1"/>
        <end position="17"/>
    </location>
</feature>
<evidence type="ECO:0000313" key="9">
    <source>
        <dbReference type="EMBL" id="KAK3850496.1"/>
    </source>
</evidence>
<comment type="caution">
    <text evidence="9">The sequence shown here is derived from an EMBL/GenBank/DDBJ whole genome shotgun (WGS) entry which is preliminary data.</text>
</comment>
<reference evidence="9" key="1">
    <citation type="submission" date="2023-10" db="EMBL/GenBank/DDBJ databases">
        <title>Genome assemblies of two species of porcelain crab, Petrolisthes cinctipes and Petrolisthes manimaculis (Anomura: Porcellanidae).</title>
        <authorList>
            <person name="Angst P."/>
        </authorList>
    </citation>
    <scope>NUCLEOTIDE SEQUENCE</scope>
    <source>
        <strain evidence="9">PB745_01</strain>
        <tissue evidence="9">Gill</tissue>
    </source>
</reference>
<evidence type="ECO:0000259" key="8">
    <source>
        <dbReference type="PROSITE" id="PS51864"/>
    </source>
</evidence>
<feature type="chain" id="PRO_5041781824" description="Metalloendopeptidase" evidence="7">
    <location>
        <begin position="18"/>
        <end position="262"/>
    </location>
</feature>
<dbReference type="PRINTS" id="PR00480">
    <property type="entry name" value="ASTACIN"/>
</dbReference>
<feature type="binding site" evidence="6">
    <location>
        <position position="139"/>
    </location>
    <ligand>
        <name>Zn(2+)</name>
        <dbReference type="ChEBI" id="CHEBI:29105"/>
        <note>catalytic</note>
    </ligand>
</feature>
<evidence type="ECO:0000256" key="3">
    <source>
        <dbReference type="ARBA" id="ARBA00022801"/>
    </source>
</evidence>
<dbReference type="GO" id="GO:0008270">
    <property type="term" value="F:zinc ion binding"/>
    <property type="evidence" value="ECO:0007669"/>
    <property type="project" value="UniProtKB-UniRule"/>
</dbReference>
<comment type="cofactor">
    <cofactor evidence="6 7">
        <name>Zn(2+)</name>
        <dbReference type="ChEBI" id="CHEBI:29105"/>
    </cofactor>
    <text evidence="6 7">Binds 1 zinc ion per subunit.</text>
</comment>
<accession>A0AAE1EIG1</accession>
<feature type="binding site" evidence="6">
    <location>
        <position position="129"/>
    </location>
    <ligand>
        <name>Zn(2+)</name>
        <dbReference type="ChEBI" id="CHEBI:29105"/>
        <note>catalytic</note>
    </ligand>
</feature>
<keyword evidence="2 6" id="KW-0479">Metal-binding</keyword>
<evidence type="ECO:0000256" key="4">
    <source>
        <dbReference type="ARBA" id="ARBA00022833"/>
    </source>
</evidence>
<dbReference type="Gene3D" id="3.40.390.10">
    <property type="entry name" value="Collagenase (Catalytic Domain)"/>
    <property type="match status" value="1"/>
</dbReference>
<dbReference type="InterPro" id="IPR001506">
    <property type="entry name" value="Peptidase_M12A"/>
</dbReference>
<proteinExistence type="predicted"/>